<keyword evidence="1" id="KW-0732">Signal</keyword>
<keyword evidence="3" id="KW-1185">Reference proteome</keyword>
<evidence type="ECO:0008006" key="4">
    <source>
        <dbReference type="Google" id="ProtNLM"/>
    </source>
</evidence>
<evidence type="ECO:0000313" key="2">
    <source>
        <dbReference type="EMBL" id="MBR0649807.1"/>
    </source>
</evidence>
<gene>
    <name evidence="2" type="ORF">GXW78_09045</name>
</gene>
<name>A0ABS5EFL4_9PROT</name>
<protein>
    <recommendedName>
        <fullName evidence="4">DUF1311 domain-containing protein</fullName>
    </recommendedName>
</protein>
<sequence length="326" mass="35041">MIPVASVIRGAAVAAALGLVALLPNAAHAAIDCRAPADAFDRTVCSDPGLSALAAEVDAYRSTMTGIAWRRGLRERDDAAMARLRRDAGQNPAAIRQGLQARLAALRTENGWFSTHGLEEAPERRLRSTCLALPSSDGAAAQRRSCRVAEFGTLGTVDGRRFAFALYEYPPDPTGEIPHETAVLVFSGGQPGEWTVDVAERLTEASCMRPRLVRHGQDTLLYLPCAETGTAGGPIPLLYRRAGPATFRIWQDIDAEVWLATLPPRLPLGLENGVTALDPERMVATFRLFRGDTPAGRGEARLAIDGERLVLQDVSMLPATQPGLSR</sequence>
<organism evidence="2 3">
    <name type="scientific">Neoroseomonas terrae</name>
    <dbReference type="NCBI Taxonomy" id="424799"/>
    <lineage>
        <taxon>Bacteria</taxon>
        <taxon>Pseudomonadati</taxon>
        <taxon>Pseudomonadota</taxon>
        <taxon>Alphaproteobacteria</taxon>
        <taxon>Acetobacterales</taxon>
        <taxon>Acetobacteraceae</taxon>
        <taxon>Neoroseomonas</taxon>
    </lineage>
</organism>
<accession>A0ABS5EFL4</accession>
<dbReference type="RefSeq" id="WP_211868048.1">
    <property type="nucleotide sequence ID" value="NZ_JAAEDI010000008.1"/>
</dbReference>
<feature type="signal peptide" evidence="1">
    <location>
        <begin position="1"/>
        <end position="29"/>
    </location>
</feature>
<feature type="chain" id="PRO_5046503622" description="DUF1311 domain-containing protein" evidence="1">
    <location>
        <begin position="30"/>
        <end position="326"/>
    </location>
</feature>
<dbReference type="EMBL" id="JAAEDI010000008">
    <property type="protein sequence ID" value="MBR0649807.1"/>
    <property type="molecule type" value="Genomic_DNA"/>
</dbReference>
<dbReference type="Proteomes" id="UP000698752">
    <property type="component" value="Unassembled WGS sequence"/>
</dbReference>
<proteinExistence type="predicted"/>
<comment type="caution">
    <text evidence="2">The sequence shown here is derived from an EMBL/GenBank/DDBJ whole genome shotgun (WGS) entry which is preliminary data.</text>
</comment>
<evidence type="ECO:0000256" key="1">
    <source>
        <dbReference type="SAM" id="SignalP"/>
    </source>
</evidence>
<reference evidence="3" key="1">
    <citation type="journal article" date="2021" name="Syst. Appl. Microbiol.">
        <title>Roseomonas hellenica sp. nov., isolated from roots of wild-growing Alkanna tinctoria.</title>
        <authorList>
            <person name="Rat A."/>
            <person name="Naranjo H.D."/>
            <person name="Lebbe L."/>
            <person name="Cnockaert M."/>
            <person name="Krigas N."/>
            <person name="Grigoriadou K."/>
            <person name="Maloupa E."/>
            <person name="Willems A."/>
        </authorList>
    </citation>
    <scope>NUCLEOTIDE SEQUENCE [LARGE SCALE GENOMIC DNA]</scope>
    <source>
        <strain evidence="3">LMG 31159</strain>
    </source>
</reference>
<evidence type="ECO:0000313" key="3">
    <source>
        <dbReference type="Proteomes" id="UP000698752"/>
    </source>
</evidence>